<proteinExistence type="predicted"/>
<dbReference type="SUPFAM" id="SSF52518">
    <property type="entry name" value="Thiamin diphosphate-binding fold (THDP-binding)"/>
    <property type="match status" value="1"/>
</dbReference>
<dbReference type="InterPro" id="IPR029061">
    <property type="entry name" value="THDP-binding"/>
</dbReference>
<protein>
    <recommendedName>
        <fullName evidence="3">Pyruvate dehydrogenase E1 component subunit beta</fullName>
    </recommendedName>
</protein>
<dbReference type="Proteomes" id="UP000217153">
    <property type="component" value="Chromosome"/>
</dbReference>
<dbReference type="OrthoDB" id="9780894at2"/>
<dbReference type="RefSeq" id="WP_095681210.1">
    <property type="nucleotide sequence ID" value="NZ_CP016768.2"/>
</dbReference>
<dbReference type="EMBL" id="CP016768">
    <property type="protein sequence ID" value="ASY09903.1"/>
    <property type="molecule type" value="Genomic_DNA"/>
</dbReference>
<evidence type="ECO:0000313" key="2">
    <source>
        <dbReference type="Proteomes" id="UP000217153"/>
    </source>
</evidence>
<name>A0A249JZD6_9ACTN</name>
<reference evidence="2" key="1">
    <citation type="submission" date="2016-10" db="EMBL/GenBank/DDBJ databases">
        <title>High microdiversification within the ubiquitous acI lineage of Actinobacteria.</title>
        <authorList>
            <person name="Neuenschwander S.M."/>
            <person name="Salcher M."/>
            <person name="Ghai R."/>
            <person name="Pernthaler J."/>
        </authorList>
    </citation>
    <scope>NUCLEOTIDE SEQUENCE [LARGE SCALE GENOMIC DNA]</scope>
</reference>
<evidence type="ECO:0000313" key="1">
    <source>
        <dbReference type="EMBL" id="ASY09903.1"/>
    </source>
</evidence>
<sequence length="321" mass="35790">MDISFIQYINKKIRDQFSNYEDSVIYGQNIVAGSRISGLGAGLEEIKGVHAINTTNAENSLMGFGFGLAMSGVPSLFLMKQHDFALLGIDQLTNTTNVLRSGQLLAPFVVLMVVVDSGYEGPQASLNSLDEFASLTRVPVNFLSTKETIDLAFKNAELPGLHLLALSQKNMKKYVNHSFVVSKEFEEAILYKEDNSKIEASCIAIIFFGVEISFIEGVISKTNGNECPFDLWVISRLSKLNARSHVISELLKYKKIIIIDTGKSEIHYSSELAWLLREKGGNIHKFQRESSAIWTEVSAEELEFSADEVVELIEKYTEDLK</sequence>
<evidence type="ECO:0008006" key="3">
    <source>
        <dbReference type="Google" id="ProtNLM"/>
    </source>
</evidence>
<keyword evidence="2" id="KW-1185">Reference proteome</keyword>
<dbReference type="KEGG" id="abam:B1s21122_06265"/>
<dbReference type="AlphaFoldDB" id="A0A249JZD6"/>
<dbReference type="GO" id="GO:0000287">
    <property type="term" value="F:magnesium ion binding"/>
    <property type="evidence" value="ECO:0007669"/>
    <property type="project" value="UniProtKB-ARBA"/>
</dbReference>
<organism evidence="1 2">
    <name type="scientific">Candidatus Nanopelagicus limnae</name>
    <dbReference type="NCBI Taxonomy" id="1884634"/>
    <lineage>
        <taxon>Bacteria</taxon>
        <taxon>Bacillati</taxon>
        <taxon>Actinomycetota</taxon>
        <taxon>Actinomycetes</taxon>
        <taxon>Candidatus Nanopelagicales</taxon>
        <taxon>Candidatus Nanopelagicaceae</taxon>
        <taxon>Candidatus Nanopelagicus</taxon>
    </lineage>
</organism>
<accession>A0A249JZD6</accession>
<gene>
    <name evidence="1" type="ORF">B1s21122_06265</name>
</gene>
<dbReference type="Gene3D" id="3.40.50.970">
    <property type="match status" value="1"/>
</dbReference>